<dbReference type="InterPro" id="IPR005225">
    <property type="entry name" value="Small_GTP-bd"/>
</dbReference>
<dbReference type="GO" id="GO:0005525">
    <property type="term" value="F:GTP binding"/>
    <property type="evidence" value="ECO:0007669"/>
    <property type="project" value="UniProtKB-KW"/>
</dbReference>
<dbReference type="InterPro" id="IPR050227">
    <property type="entry name" value="Rab"/>
</dbReference>
<dbReference type="GO" id="GO:0005829">
    <property type="term" value="C:cytosol"/>
    <property type="evidence" value="ECO:0007669"/>
    <property type="project" value="GOC"/>
</dbReference>
<protein>
    <submittedName>
        <fullName evidence="3">Small GTP-binding protein, putative</fullName>
    </submittedName>
</protein>
<evidence type="ECO:0000313" key="4">
    <source>
        <dbReference type="Proteomes" id="UP000001542"/>
    </source>
</evidence>
<dbReference type="GO" id="GO:0006890">
    <property type="term" value="P:retrograde vesicle-mediated transport, Golgi to endoplasmic reticulum"/>
    <property type="evidence" value="ECO:0000318"/>
    <property type="project" value="GO_Central"/>
</dbReference>
<dbReference type="SUPFAM" id="SSF52540">
    <property type="entry name" value="P-loop containing nucleoside triphosphate hydrolases"/>
    <property type="match status" value="1"/>
</dbReference>
<dbReference type="SMART" id="SM00175">
    <property type="entry name" value="RAB"/>
    <property type="match status" value="1"/>
</dbReference>
<organism evidence="3 4">
    <name type="scientific">Trichomonas vaginalis (strain ATCC PRA-98 / G3)</name>
    <dbReference type="NCBI Taxonomy" id="412133"/>
    <lineage>
        <taxon>Eukaryota</taxon>
        <taxon>Metamonada</taxon>
        <taxon>Parabasalia</taxon>
        <taxon>Trichomonadida</taxon>
        <taxon>Trichomonadidae</taxon>
        <taxon>Trichomonas</taxon>
    </lineage>
</organism>
<dbReference type="GO" id="GO:0006886">
    <property type="term" value="P:intracellular protein transport"/>
    <property type="evidence" value="ECO:0000318"/>
    <property type="project" value="GO_Central"/>
</dbReference>
<keyword evidence="1" id="KW-0547">Nucleotide-binding</keyword>
<dbReference type="GO" id="GO:0003924">
    <property type="term" value="F:GTPase activity"/>
    <property type="evidence" value="ECO:0000318"/>
    <property type="project" value="GO_Central"/>
</dbReference>
<keyword evidence="2" id="KW-0342">GTP-binding</keyword>
<dbReference type="OrthoDB" id="63533at2759"/>
<evidence type="ECO:0000313" key="3">
    <source>
        <dbReference type="EMBL" id="EAX86757.1"/>
    </source>
</evidence>
<dbReference type="InterPro" id="IPR001806">
    <property type="entry name" value="Small_GTPase"/>
</dbReference>
<gene>
    <name evidence="3" type="ORF">TVAG_440690</name>
</gene>
<dbReference type="RefSeq" id="XP_001299687.1">
    <property type="nucleotide sequence ID" value="XM_001299686.1"/>
</dbReference>
<dbReference type="EMBL" id="DS114577">
    <property type="protein sequence ID" value="EAX86757.1"/>
    <property type="molecule type" value="Genomic_DNA"/>
</dbReference>
<dbReference type="PROSITE" id="PS51421">
    <property type="entry name" value="RAS"/>
    <property type="match status" value="1"/>
</dbReference>
<dbReference type="GO" id="GO:0042147">
    <property type="term" value="P:retrograde transport, endosome to Golgi"/>
    <property type="evidence" value="ECO:0000318"/>
    <property type="project" value="GO_Central"/>
</dbReference>
<dbReference type="PROSITE" id="PS51420">
    <property type="entry name" value="RHO"/>
    <property type="match status" value="1"/>
</dbReference>
<dbReference type="KEGG" id="tva:4744408"/>
<dbReference type="PROSITE" id="PS51419">
    <property type="entry name" value="RAB"/>
    <property type="match status" value="1"/>
</dbReference>
<dbReference type="Pfam" id="PF00071">
    <property type="entry name" value="Ras"/>
    <property type="match status" value="1"/>
</dbReference>
<dbReference type="PANTHER" id="PTHR47977">
    <property type="entry name" value="RAS-RELATED PROTEIN RAB"/>
    <property type="match status" value="1"/>
</dbReference>
<dbReference type="SMART" id="SM00173">
    <property type="entry name" value="RAS"/>
    <property type="match status" value="1"/>
</dbReference>
<dbReference type="SMART" id="SM00176">
    <property type="entry name" value="RAN"/>
    <property type="match status" value="1"/>
</dbReference>
<proteinExistence type="predicted"/>
<dbReference type="VEuPathDB" id="TrichDB:TVAGG3_1060340"/>
<dbReference type="PRINTS" id="PR00449">
    <property type="entry name" value="RASTRNSFRMNG"/>
</dbReference>
<dbReference type="AlphaFoldDB" id="A0A8U0WP58"/>
<dbReference type="SMART" id="SM00174">
    <property type="entry name" value="RHO"/>
    <property type="match status" value="1"/>
</dbReference>
<dbReference type="Gene3D" id="3.40.50.300">
    <property type="entry name" value="P-loop containing nucleotide triphosphate hydrolases"/>
    <property type="match status" value="1"/>
</dbReference>
<dbReference type="InterPro" id="IPR027417">
    <property type="entry name" value="P-loop_NTPase"/>
</dbReference>
<reference evidence="3" key="2">
    <citation type="journal article" date="2007" name="Science">
        <title>Draft genome sequence of the sexually transmitted pathogen Trichomonas vaginalis.</title>
        <authorList>
            <person name="Carlton J.M."/>
            <person name="Hirt R.P."/>
            <person name="Silva J.C."/>
            <person name="Delcher A.L."/>
            <person name="Schatz M."/>
            <person name="Zhao Q."/>
            <person name="Wortman J.R."/>
            <person name="Bidwell S.L."/>
            <person name="Alsmark U.C.M."/>
            <person name="Besteiro S."/>
            <person name="Sicheritz-Ponten T."/>
            <person name="Noel C.J."/>
            <person name="Dacks J.B."/>
            <person name="Foster P.G."/>
            <person name="Simillion C."/>
            <person name="Van de Peer Y."/>
            <person name="Miranda-Saavedra D."/>
            <person name="Barton G.J."/>
            <person name="Westrop G.D."/>
            <person name="Mueller S."/>
            <person name="Dessi D."/>
            <person name="Fiori P.L."/>
            <person name="Ren Q."/>
            <person name="Paulsen I."/>
            <person name="Zhang H."/>
            <person name="Bastida-Corcuera F.D."/>
            <person name="Simoes-Barbosa A."/>
            <person name="Brown M.T."/>
            <person name="Hayes R.D."/>
            <person name="Mukherjee M."/>
            <person name="Okumura C.Y."/>
            <person name="Schneider R."/>
            <person name="Smith A.J."/>
            <person name="Vanacova S."/>
            <person name="Villalvazo M."/>
            <person name="Haas B.J."/>
            <person name="Pertea M."/>
            <person name="Feldblyum T.V."/>
            <person name="Utterback T.R."/>
            <person name="Shu C.L."/>
            <person name="Osoegawa K."/>
            <person name="de Jong P.J."/>
            <person name="Hrdy I."/>
            <person name="Horvathova L."/>
            <person name="Zubacova Z."/>
            <person name="Dolezal P."/>
            <person name="Malik S.B."/>
            <person name="Logsdon J.M. Jr."/>
            <person name="Henze K."/>
            <person name="Gupta A."/>
            <person name="Wang C.C."/>
            <person name="Dunne R.L."/>
            <person name="Upcroft J.A."/>
            <person name="Upcroft P."/>
            <person name="White O."/>
            <person name="Salzberg S.L."/>
            <person name="Tang P."/>
            <person name="Chiu C.-H."/>
            <person name="Lee Y.-S."/>
            <person name="Embley T.M."/>
            <person name="Coombs G.H."/>
            <person name="Mottram J.C."/>
            <person name="Tachezy J."/>
            <person name="Fraser-Liggett C.M."/>
            <person name="Johnson P.J."/>
        </authorList>
    </citation>
    <scope>NUCLEOTIDE SEQUENCE [LARGE SCALE GENOMIC DNA]</scope>
    <source>
        <strain evidence="3">G3</strain>
    </source>
</reference>
<accession>A0A8U0WP58</accession>
<dbReference type="OMA" id="QNLPRWI"/>
<dbReference type="GO" id="GO:0005794">
    <property type="term" value="C:Golgi apparatus"/>
    <property type="evidence" value="ECO:0000318"/>
    <property type="project" value="GO_Central"/>
</dbReference>
<sequence>MTTINHKVVLVGDSSVGKTSIINQFIYESISDEHQATVGIDFFSKQIEVDGKVVKMQIWDTAGQEKFSSLIPSYIRDSTVAVFVYDITSEESFDHLERWTKLVSDIANPSLVFVGNKTDLSDARQVPIERLQNYSEEKKGKFIEVSAKAPTNIKELFQMIAEIPPVDLPEPAKETTNVKAPANLNANSNNNAKSGGCC</sequence>
<reference evidence="3" key="1">
    <citation type="submission" date="2006-10" db="EMBL/GenBank/DDBJ databases">
        <authorList>
            <person name="Amadeo P."/>
            <person name="Zhao Q."/>
            <person name="Wortman J."/>
            <person name="Fraser-Liggett C."/>
            <person name="Carlton J."/>
        </authorList>
    </citation>
    <scope>NUCLEOTIDE SEQUENCE</scope>
    <source>
        <strain evidence="3">G3</strain>
    </source>
</reference>
<keyword evidence="4" id="KW-1185">Reference proteome</keyword>
<evidence type="ECO:0000256" key="1">
    <source>
        <dbReference type="ARBA" id="ARBA00022741"/>
    </source>
</evidence>
<dbReference type="GO" id="GO:0012505">
    <property type="term" value="C:endomembrane system"/>
    <property type="evidence" value="ECO:0000318"/>
    <property type="project" value="GO_Central"/>
</dbReference>
<dbReference type="GO" id="GO:0006891">
    <property type="term" value="P:intra-Golgi vesicle-mediated transport"/>
    <property type="evidence" value="ECO:0000318"/>
    <property type="project" value="GO_Central"/>
</dbReference>
<name>A0A8U0WP58_TRIV3</name>
<dbReference type="Proteomes" id="UP000001542">
    <property type="component" value="Unassembled WGS sequence"/>
</dbReference>
<dbReference type="NCBIfam" id="TIGR00231">
    <property type="entry name" value="small_GTP"/>
    <property type="match status" value="1"/>
</dbReference>
<dbReference type="CDD" id="cd01861">
    <property type="entry name" value="Rab6"/>
    <property type="match status" value="1"/>
</dbReference>
<evidence type="ECO:0000256" key="2">
    <source>
        <dbReference type="ARBA" id="ARBA00023134"/>
    </source>
</evidence>
<dbReference type="SMR" id="A0A8U0WP58"/>
<dbReference type="FunFam" id="3.40.50.300:FF:000823">
    <property type="entry name" value="Small GTPase RAB, putative"/>
    <property type="match status" value="1"/>
</dbReference>